<dbReference type="InterPro" id="IPR011075">
    <property type="entry name" value="TetR_C"/>
</dbReference>
<evidence type="ECO:0000313" key="5">
    <source>
        <dbReference type="Proteomes" id="UP001500503"/>
    </source>
</evidence>
<dbReference type="SUPFAM" id="SSF48498">
    <property type="entry name" value="Tetracyclin repressor-like, C-terminal domain"/>
    <property type="match status" value="1"/>
</dbReference>
<dbReference type="RefSeq" id="WP_345462060.1">
    <property type="nucleotide sequence ID" value="NZ_BAABHF010000016.1"/>
</dbReference>
<evidence type="ECO:0000256" key="2">
    <source>
        <dbReference type="ARBA" id="ARBA00023163"/>
    </source>
</evidence>
<keyword evidence="2" id="KW-0804">Transcription</keyword>
<organism evidence="4 5">
    <name type="scientific">Actinoallomurus oryzae</name>
    <dbReference type="NCBI Taxonomy" id="502180"/>
    <lineage>
        <taxon>Bacteria</taxon>
        <taxon>Bacillati</taxon>
        <taxon>Actinomycetota</taxon>
        <taxon>Actinomycetes</taxon>
        <taxon>Streptosporangiales</taxon>
        <taxon>Thermomonosporaceae</taxon>
        <taxon>Actinoallomurus</taxon>
    </lineage>
</organism>
<evidence type="ECO:0000256" key="1">
    <source>
        <dbReference type="ARBA" id="ARBA00023015"/>
    </source>
</evidence>
<evidence type="ECO:0000259" key="3">
    <source>
        <dbReference type="Pfam" id="PF16925"/>
    </source>
</evidence>
<comment type="caution">
    <text evidence="4">The sequence shown here is derived from an EMBL/GenBank/DDBJ whole genome shotgun (WGS) entry which is preliminary data.</text>
</comment>
<sequence>MAASKSCESQLYHYFIDRDVLVRDVIALQVRMTMNREQEYLKRLDSFAGLRRWAKALVHLNSLQSGKYGCALGAMTSEYASRDEKARVILSQAFKDWENLIADGFRRMQDSGMLSTEVDPETLATGLIATLQGGYLLAKAARDIGLMELALNMAIDHVESYRVGEPDT</sequence>
<dbReference type="PANTHER" id="PTHR47506:SF1">
    <property type="entry name" value="HTH-TYPE TRANSCRIPTIONAL REGULATOR YJDC"/>
    <property type="match status" value="1"/>
</dbReference>
<proteinExistence type="predicted"/>
<dbReference type="EMBL" id="BAABHF010000016">
    <property type="protein sequence ID" value="GAA4491467.1"/>
    <property type="molecule type" value="Genomic_DNA"/>
</dbReference>
<dbReference type="Gene3D" id="1.10.357.10">
    <property type="entry name" value="Tetracycline Repressor, domain 2"/>
    <property type="match status" value="1"/>
</dbReference>
<protein>
    <recommendedName>
        <fullName evidence="3">Tetracyclin repressor-like C-terminal domain-containing protein</fullName>
    </recommendedName>
</protein>
<reference evidence="5" key="1">
    <citation type="journal article" date="2019" name="Int. J. Syst. Evol. Microbiol.">
        <title>The Global Catalogue of Microorganisms (GCM) 10K type strain sequencing project: providing services to taxonomists for standard genome sequencing and annotation.</title>
        <authorList>
            <consortium name="The Broad Institute Genomics Platform"/>
            <consortium name="The Broad Institute Genome Sequencing Center for Infectious Disease"/>
            <person name="Wu L."/>
            <person name="Ma J."/>
        </authorList>
    </citation>
    <scope>NUCLEOTIDE SEQUENCE [LARGE SCALE GENOMIC DNA]</scope>
    <source>
        <strain evidence="5">JCM 17933</strain>
    </source>
</reference>
<dbReference type="Pfam" id="PF16925">
    <property type="entry name" value="TetR_C_13"/>
    <property type="match status" value="1"/>
</dbReference>
<keyword evidence="1" id="KW-0805">Transcription regulation</keyword>
<dbReference type="PANTHER" id="PTHR47506">
    <property type="entry name" value="TRANSCRIPTIONAL REGULATORY PROTEIN"/>
    <property type="match status" value="1"/>
</dbReference>
<accession>A0ABP8PQH9</accession>
<dbReference type="Proteomes" id="UP001500503">
    <property type="component" value="Unassembled WGS sequence"/>
</dbReference>
<dbReference type="InterPro" id="IPR036271">
    <property type="entry name" value="Tet_transcr_reg_TetR-rel_C_sf"/>
</dbReference>
<name>A0ABP8PQH9_9ACTN</name>
<gene>
    <name evidence="4" type="ORF">GCM10023191_025510</name>
</gene>
<feature type="domain" description="Tetracyclin repressor-like C-terminal" evidence="3">
    <location>
        <begin position="66"/>
        <end position="152"/>
    </location>
</feature>
<evidence type="ECO:0000313" key="4">
    <source>
        <dbReference type="EMBL" id="GAA4491467.1"/>
    </source>
</evidence>
<keyword evidence="5" id="KW-1185">Reference proteome</keyword>